<sequence>MNSRKLFAGLTSAAMLLSLAGCSSSNGGGSNGGSDSKSESKPLIVGTTQELAGVFSPIFYQSAYDGWVVDMIYEPLLRYTKDSELKPYLAEEMPEISEDGKTITFKIKEGIKFSDGSDLDANDVKFTFTLIADPSYDGRFTGNADFIEGYKEYHDGDATEFSGIEVVDDHTVTFHLMDTQYDSVSTLGGMGIISDTQYEYKKGDLGDYKSKNDQPMGSGPYVLNSYDKAAGASLVKNENYTGEGDYKISQVVVKTIAEATELTSLQNGDINYFPDSIEADIVGPASLDENLAFDHYFRAAEGYFGYNCAAGVTKDAAVRQALSYATNRQEFIDAYFKYPEASDELKEIPLGYKPTIYWNPVSANLGSIVTGEEKLDGLAVYDFDVEKAKKVLEDAGWKDTDGDGIREKDGEKLTVKFLLSEGNSVLEMLIPIIEKSWKEIGVDLKQNTVDFNTLMDTVTPGSGDSDWNVFFMATSYTGVENADSNYNLMSGDPNNYSGLQDKKLDDELKAGRGTVDEAKSVENYKKAMITENDLIPYLPIYGNELFNIYAKNVKLTDTGPVRSWAQALDTAVVE</sequence>
<dbReference type="OrthoDB" id="9801912at2"/>
<keyword evidence="7" id="KW-1185">Reference proteome</keyword>
<dbReference type="AlphaFoldDB" id="A0A1U7NPT6"/>
<evidence type="ECO:0000256" key="1">
    <source>
        <dbReference type="ARBA" id="ARBA00005695"/>
    </source>
</evidence>
<dbReference type="Gene3D" id="3.40.190.10">
    <property type="entry name" value="Periplasmic binding protein-like II"/>
    <property type="match status" value="1"/>
</dbReference>
<dbReference type="RefSeq" id="WP_076340592.1">
    <property type="nucleotide sequence ID" value="NZ_JBGNFS010000002.1"/>
</dbReference>
<evidence type="ECO:0000313" key="6">
    <source>
        <dbReference type="EMBL" id="OLU47620.1"/>
    </source>
</evidence>
<comment type="caution">
    <text evidence="6">The sequence shown here is derived from an EMBL/GenBank/DDBJ whole genome shotgun (WGS) entry which is preliminary data.</text>
</comment>
<gene>
    <name evidence="6" type="ORF">BO225_01895</name>
</gene>
<protein>
    <recommendedName>
        <fullName evidence="5">Solute-binding protein family 5 domain-containing protein</fullName>
    </recommendedName>
</protein>
<keyword evidence="2" id="KW-0813">Transport</keyword>
<accession>A0A1U7NPT6</accession>
<feature type="signal peptide" evidence="4">
    <location>
        <begin position="1"/>
        <end position="20"/>
    </location>
</feature>
<dbReference type="PANTHER" id="PTHR30290:SF9">
    <property type="entry name" value="OLIGOPEPTIDE-BINDING PROTEIN APPA"/>
    <property type="match status" value="1"/>
</dbReference>
<dbReference type="GO" id="GO:0042597">
    <property type="term" value="C:periplasmic space"/>
    <property type="evidence" value="ECO:0007669"/>
    <property type="project" value="UniProtKB-ARBA"/>
</dbReference>
<evidence type="ECO:0000256" key="2">
    <source>
        <dbReference type="ARBA" id="ARBA00022448"/>
    </source>
</evidence>
<dbReference type="GO" id="GO:1904680">
    <property type="term" value="F:peptide transmembrane transporter activity"/>
    <property type="evidence" value="ECO:0007669"/>
    <property type="project" value="TreeGrafter"/>
</dbReference>
<dbReference type="InterPro" id="IPR039424">
    <property type="entry name" value="SBP_5"/>
</dbReference>
<dbReference type="GeneID" id="78274698"/>
<dbReference type="CDD" id="cd00995">
    <property type="entry name" value="PBP2_NikA_DppA_OppA_like"/>
    <property type="match status" value="1"/>
</dbReference>
<feature type="chain" id="PRO_5038684198" description="Solute-binding protein family 5 domain-containing protein" evidence="4">
    <location>
        <begin position="21"/>
        <end position="574"/>
    </location>
</feature>
<dbReference type="Gene3D" id="3.10.105.10">
    <property type="entry name" value="Dipeptide-binding Protein, Domain 3"/>
    <property type="match status" value="1"/>
</dbReference>
<feature type="domain" description="Solute-binding protein family 5" evidence="5">
    <location>
        <begin position="84"/>
        <end position="494"/>
    </location>
</feature>
<organism evidence="6 7">
    <name type="scientific">Dubosiella newyorkensis</name>
    <dbReference type="NCBI Taxonomy" id="1862672"/>
    <lineage>
        <taxon>Bacteria</taxon>
        <taxon>Bacillati</taxon>
        <taxon>Bacillota</taxon>
        <taxon>Erysipelotrichia</taxon>
        <taxon>Erysipelotrichales</taxon>
        <taxon>Erysipelotrichaceae</taxon>
        <taxon>Dubosiella</taxon>
    </lineage>
</organism>
<dbReference type="GO" id="GO:0015833">
    <property type="term" value="P:peptide transport"/>
    <property type="evidence" value="ECO:0007669"/>
    <property type="project" value="TreeGrafter"/>
</dbReference>
<proteinExistence type="inferred from homology"/>
<dbReference type="PIRSF" id="PIRSF002741">
    <property type="entry name" value="MppA"/>
    <property type="match status" value="1"/>
</dbReference>
<dbReference type="PROSITE" id="PS51257">
    <property type="entry name" value="PROKAR_LIPOPROTEIN"/>
    <property type="match status" value="1"/>
</dbReference>
<evidence type="ECO:0000256" key="4">
    <source>
        <dbReference type="SAM" id="SignalP"/>
    </source>
</evidence>
<dbReference type="Proteomes" id="UP000186705">
    <property type="component" value="Unassembled WGS sequence"/>
</dbReference>
<evidence type="ECO:0000256" key="3">
    <source>
        <dbReference type="ARBA" id="ARBA00022729"/>
    </source>
</evidence>
<keyword evidence="3 4" id="KW-0732">Signal</keyword>
<dbReference type="GO" id="GO:0043190">
    <property type="term" value="C:ATP-binding cassette (ABC) transporter complex"/>
    <property type="evidence" value="ECO:0007669"/>
    <property type="project" value="InterPro"/>
</dbReference>
<dbReference type="SUPFAM" id="SSF53850">
    <property type="entry name" value="Periplasmic binding protein-like II"/>
    <property type="match status" value="1"/>
</dbReference>
<evidence type="ECO:0000259" key="5">
    <source>
        <dbReference type="Pfam" id="PF00496"/>
    </source>
</evidence>
<name>A0A1U7NPT6_9FIRM</name>
<reference evidence="6 7" key="1">
    <citation type="submission" date="2016-11" db="EMBL/GenBank/DDBJ databases">
        <title>Description of two novel members of the family Erysipelotrichaceae: Ileibacterium lipovorans gen. nov., sp. nov. and Dubosiella newyorkensis, gen. nov., sp. nov.</title>
        <authorList>
            <person name="Cox L.M."/>
            <person name="Sohn J."/>
            <person name="Tyrrell K.L."/>
            <person name="Citron D.M."/>
            <person name="Lawson P.A."/>
            <person name="Patel N.B."/>
            <person name="Iizumi T."/>
            <person name="Perez-Perez G.I."/>
            <person name="Goldstein E.J."/>
            <person name="Blaser M.J."/>
        </authorList>
    </citation>
    <scope>NUCLEOTIDE SEQUENCE [LARGE SCALE GENOMIC DNA]</scope>
    <source>
        <strain evidence="6 7">NYU-BL-A4</strain>
    </source>
</reference>
<evidence type="ECO:0000313" key="7">
    <source>
        <dbReference type="Proteomes" id="UP000186705"/>
    </source>
</evidence>
<dbReference type="EMBL" id="MPKA01000044">
    <property type="protein sequence ID" value="OLU47620.1"/>
    <property type="molecule type" value="Genomic_DNA"/>
</dbReference>
<dbReference type="STRING" id="1862672.BO225_01895"/>
<dbReference type="PANTHER" id="PTHR30290">
    <property type="entry name" value="PERIPLASMIC BINDING COMPONENT OF ABC TRANSPORTER"/>
    <property type="match status" value="1"/>
</dbReference>
<dbReference type="Pfam" id="PF00496">
    <property type="entry name" value="SBP_bac_5"/>
    <property type="match status" value="1"/>
</dbReference>
<dbReference type="InterPro" id="IPR000914">
    <property type="entry name" value="SBP_5_dom"/>
</dbReference>
<dbReference type="InterPro" id="IPR030678">
    <property type="entry name" value="Peptide/Ni-bd"/>
</dbReference>
<comment type="similarity">
    <text evidence="1">Belongs to the bacterial solute-binding protein 5 family.</text>
</comment>